<dbReference type="InterPro" id="IPR018480">
    <property type="entry name" value="PNAcMuramoyl-5peptid_Trfase_CS"/>
</dbReference>
<organism evidence="8 9">
    <name type="scientific">Hibiscus syriacus</name>
    <name type="common">Rose of Sharon</name>
    <dbReference type="NCBI Taxonomy" id="106335"/>
    <lineage>
        <taxon>Eukaryota</taxon>
        <taxon>Viridiplantae</taxon>
        <taxon>Streptophyta</taxon>
        <taxon>Embryophyta</taxon>
        <taxon>Tracheophyta</taxon>
        <taxon>Spermatophyta</taxon>
        <taxon>Magnoliopsida</taxon>
        <taxon>eudicotyledons</taxon>
        <taxon>Gunneridae</taxon>
        <taxon>Pentapetalae</taxon>
        <taxon>rosids</taxon>
        <taxon>malvids</taxon>
        <taxon>Malvales</taxon>
        <taxon>Malvaceae</taxon>
        <taxon>Malvoideae</taxon>
        <taxon>Hibiscus</taxon>
    </lineage>
</organism>
<protein>
    <submittedName>
        <fullName evidence="8">40S ribosomal protein S14-3-like</fullName>
    </submittedName>
</protein>
<sequence>MESGFGTGSTVWLLDWPSIIGPISSYIWGVESFVVVLLVIRLQLLSLQNKSYVFSSSSDGEYSDGEIVLSPLAEVDLPSVSADDSVTTRSLTSRRKEGPANHSKKQRTPTMGGLFFLPVGIFVITAFFSVEVAAAAAATIGLVDDVLCVIKQHSSGLSPHLRLLLEAAVGICFSFWLSATNLSSPYGMKMAVPLPAPLGLVCFGKFLRTAALALIGMSIAVLPICPELAIFGASMAGACVDFFCTTGTKHLYLWVILGPWPLAVH</sequence>
<comment type="subcellular location">
    <subcellularLocation>
        <location evidence="1">Membrane</location>
        <topology evidence="1">Multi-pass membrane protein</topology>
    </subcellularLocation>
</comment>
<keyword evidence="9" id="KW-1185">Reference proteome</keyword>
<evidence type="ECO:0000256" key="3">
    <source>
        <dbReference type="ARBA" id="ARBA00022692"/>
    </source>
</evidence>
<accession>A0A6A3BKJ0</accession>
<evidence type="ECO:0000256" key="5">
    <source>
        <dbReference type="ARBA" id="ARBA00023136"/>
    </source>
</evidence>
<proteinExistence type="predicted"/>
<name>A0A6A3BKJ0_HIBSY</name>
<keyword evidence="2" id="KW-0808">Transferase</keyword>
<comment type="caution">
    <text evidence="8">The sequence shown here is derived from an EMBL/GenBank/DDBJ whole genome shotgun (WGS) entry which is preliminary data.</text>
</comment>
<evidence type="ECO:0000256" key="4">
    <source>
        <dbReference type="ARBA" id="ARBA00022989"/>
    </source>
</evidence>
<gene>
    <name evidence="8" type="ORF">F3Y22_tig00110174pilonHSYRG00045</name>
</gene>
<evidence type="ECO:0000313" key="9">
    <source>
        <dbReference type="Proteomes" id="UP000436088"/>
    </source>
</evidence>
<evidence type="ECO:0000256" key="2">
    <source>
        <dbReference type="ARBA" id="ARBA00022679"/>
    </source>
</evidence>
<dbReference type="GO" id="GO:0005886">
    <property type="term" value="C:plasma membrane"/>
    <property type="evidence" value="ECO:0007669"/>
    <property type="project" value="TreeGrafter"/>
</dbReference>
<dbReference type="GO" id="GO:0016780">
    <property type="term" value="F:phosphotransferase activity, for other substituted phosphate groups"/>
    <property type="evidence" value="ECO:0007669"/>
    <property type="project" value="InterPro"/>
</dbReference>
<dbReference type="GO" id="GO:0005840">
    <property type="term" value="C:ribosome"/>
    <property type="evidence" value="ECO:0007669"/>
    <property type="project" value="UniProtKB-KW"/>
</dbReference>
<keyword evidence="4 7" id="KW-1133">Transmembrane helix</keyword>
<feature type="transmembrane region" description="Helical" evidence="7">
    <location>
        <begin position="194"/>
        <end position="222"/>
    </location>
</feature>
<evidence type="ECO:0000256" key="1">
    <source>
        <dbReference type="ARBA" id="ARBA00004141"/>
    </source>
</evidence>
<keyword evidence="3 7" id="KW-0812">Transmembrane</keyword>
<dbReference type="InterPro" id="IPR000715">
    <property type="entry name" value="Glycosyl_transferase_4"/>
</dbReference>
<feature type="transmembrane region" description="Helical" evidence="7">
    <location>
        <begin position="20"/>
        <end position="40"/>
    </location>
</feature>
<dbReference type="GO" id="GO:0071555">
    <property type="term" value="P:cell wall organization"/>
    <property type="evidence" value="ECO:0007669"/>
    <property type="project" value="TreeGrafter"/>
</dbReference>
<feature type="region of interest" description="Disordered" evidence="6">
    <location>
        <begin position="80"/>
        <end position="107"/>
    </location>
</feature>
<feature type="compositionally biased region" description="Polar residues" evidence="6">
    <location>
        <begin position="82"/>
        <end position="91"/>
    </location>
</feature>
<evidence type="ECO:0000313" key="8">
    <source>
        <dbReference type="EMBL" id="KAE8715339.1"/>
    </source>
</evidence>
<dbReference type="PANTHER" id="PTHR22926">
    <property type="entry name" value="PHOSPHO-N-ACETYLMURAMOYL-PENTAPEPTIDE-TRANSFERASE"/>
    <property type="match status" value="1"/>
</dbReference>
<dbReference type="PROSITE" id="PS01347">
    <property type="entry name" value="MRAY_1"/>
    <property type="match status" value="1"/>
</dbReference>
<dbReference type="Proteomes" id="UP000436088">
    <property type="component" value="Unassembled WGS sequence"/>
</dbReference>
<evidence type="ECO:0000256" key="6">
    <source>
        <dbReference type="SAM" id="MobiDB-lite"/>
    </source>
</evidence>
<feature type="transmembrane region" description="Helical" evidence="7">
    <location>
        <begin position="163"/>
        <end position="182"/>
    </location>
</feature>
<keyword evidence="5 7" id="KW-0472">Membrane</keyword>
<evidence type="ECO:0000256" key="7">
    <source>
        <dbReference type="SAM" id="Phobius"/>
    </source>
</evidence>
<dbReference type="GO" id="GO:0044038">
    <property type="term" value="P:cell wall macromolecule biosynthetic process"/>
    <property type="evidence" value="ECO:0007669"/>
    <property type="project" value="TreeGrafter"/>
</dbReference>
<feature type="transmembrane region" description="Helical" evidence="7">
    <location>
        <begin position="114"/>
        <end position="143"/>
    </location>
</feature>
<dbReference type="AlphaFoldDB" id="A0A6A3BKJ0"/>
<dbReference type="PANTHER" id="PTHR22926:SF5">
    <property type="entry name" value="PHOSPHO-N-ACETYLMURAMOYL-PENTAPEPTIDE-TRANSFERASE HOMOLOG"/>
    <property type="match status" value="1"/>
</dbReference>
<reference evidence="8" key="1">
    <citation type="submission" date="2019-09" db="EMBL/GenBank/DDBJ databases">
        <title>Draft genome information of white flower Hibiscus syriacus.</title>
        <authorList>
            <person name="Kim Y.-M."/>
        </authorList>
    </citation>
    <scope>NUCLEOTIDE SEQUENCE [LARGE SCALE GENOMIC DNA]</scope>
    <source>
        <strain evidence="8">YM2019G1</strain>
    </source>
</reference>
<dbReference type="EMBL" id="VEPZ02000861">
    <property type="protein sequence ID" value="KAE8715339.1"/>
    <property type="molecule type" value="Genomic_DNA"/>
</dbReference>